<dbReference type="Proteomes" id="UP000240009">
    <property type="component" value="Unassembled WGS sequence"/>
</dbReference>
<feature type="transmembrane region" description="Helical" evidence="1">
    <location>
        <begin position="348"/>
        <end position="365"/>
    </location>
</feature>
<keyword evidence="1" id="KW-1133">Transmembrane helix</keyword>
<dbReference type="OrthoDB" id="134970at2"/>
<dbReference type="RefSeq" id="WP_105350973.1">
    <property type="nucleotide sequence ID" value="NZ_PUIA01000017.1"/>
</dbReference>
<name>A0A2S8FX46_9BACT</name>
<evidence type="ECO:0000313" key="2">
    <source>
        <dbReference type="EMBL" id="PQO36733.1"/>
    </source>
</evidence>
<sequence length="623" mass="70418">MPTGRWWHLSCGWLVSIFGRHLSFLVGLLFVLGLPLGLEAWSPYFFGCDDNYHQFLPVILESIHQVEAGNFPGINSHQAMGMPVFATGTYSVSYPGIYLAYWLAILCGSQQYFMETYAFLHIVAGYGATYFLLRRLKIEQLVAVSTAASYVLGAYVIFIGKAWYYTFPTLLFLPLLVGATLDLVARPTTFGRVAWWGMVAGVYFHSGNAQLWAYTMFFCGLLFVMKVATSQCCVQKWLALFLAGTVAVVITSPVLIAQYQLIADVDRDGSSFASMKDCFLNYLVWSNEGYPAYTGSLLFGAGLLSLVWRKWNVWAVLGVVGILCSLGKPGGIWLIMADSPVFEKFQHPFKFVLFATFFMLIRGAEYVDWTRVLRLSAVLNLLLLSAFIWDRGVEERSNLPYAPLSQASDQLLGDDRIYSFASSRLVGEKYSQSMANNFASYYGKNVISSYSDGLTYLLDEQIRQREHIAANPLAALQAYGCRWILVHESFEIVQAEPEKYAFVFPEVHEQLPIYETLEPNWTERYREPHFVIYELPDVAPLAFPRGSTQPLPIDVCGSGMRVRLQGIRHDQNVIVVNFLMRPGYVATQGDKTLAIAPDQWGRIQVTLDNHKDDLLITYWPIHW</sequence>
<feature type="transmembrane region" description="Helical" evidence="1">
    <location>
        <begin position="211"/>
        <end position="228"/>
    </location>
</feature>
<feature type="transmembrane region" description="Helical" evidence="1">
    <location>
        <begin position="140"/>
        <end position="158"/>
    </location>
</feature>
<gene>
    <name evidence="2" type="ORF">C5Y96_06050</name>
</gene>
<feature type="transmembrane region" description="Helical" evidence="1">
    <location>
        <begin position="372"/>
        <end position="389"/>
    </location>
</feature>
<comment type="caution">
    <text evidence="2">The sequence shown here is derived from an EMBL/GenBank/DDBJ whole genome shotgun (WGS) entry which is preliminary data.</text>
</comment>
<dbReference type="AlphaFoldDB" id="A0A2S8FX46"/>
<reference evidence="2 3" key="1">
    <citation type="submission" date="2018-02" db="EMBL/GenBank/DDBJ databases">
        <title>Comparative genomes isolates from brazilian mangrove.</title>
        <authorList>
            <person name="Araujo J.E."/>
            <person name="Taketani R.G."/>
            <person name="Silva M.C.P."/>
            <person name="Loureco M.V."/>
            <person name="Andreote F.D."/>
        </authorList>
    </citation>
    <scope>NUCLEOTIDE SEQUENCE [LARGE SCALE GENOMIC DNA]</scope>
    <source>
        <strain evidence="2 3">HEX-2 MGV</strain>
    </source>
</reference>
<proteinExistence type="predicted"/>
<feature type="transmembrane region" description="Helical" evidence="1">
    <location>
        <begin position="116"/>
        <end position="133"/>
    </location>
</feature>
<protein>
    <recommendedName>
        <fullName evidence="4">Glycosyltransferase RgtA/B/C/D-like domain-containing protein</fullName>
    </recommendedName>
</protein>
<evidence type="ECO:0000313" key="3">
    <source>
        <dbReference type="Proteomes" id="UP000240009"/>
    </source>
</evidence>
<accession>A0A2S8FX46</accession>
<feature type="transmembrane region" description="Helical" evidence="1">
    <location>
        <begin position="240"/>
        <end position="262"/>
    </location>
</feature>
<keyword evidence="1" id="KW-0472">Membrane</keyword>
<evidence type="ECO:0000256" key="1">
    <source>
        <dbReference type="SAM" id="Phobius"/>
    </source>
</evidence>
<keyword evidence="1" id="KW-0812">Transmembrane</keyword>
<feature type="transmembrane region" description="Helical" evidence="1">
    <location>
        <begin position="84"/>
        <end position="104"/>
    </location>
</feature>
<feature type="transmembrane region" description="Helical" evidence="1">
    <location>
        <begin position="315"/>
        <end position="336"/>
    </location>
</feature>
<feature type="transmembrane region" description="Helical" evidence="1">
    <location>
        <begin position="290"/>
        <end position="308"/>
    </location>
</feature>
<organism evidence="2 3">
    <name type="scientific">Blastopirellula marina</name>
    <dbReference type="NCBI Taxonomy" id="124"/>
    <lineage>
        <taxon>Bacteria</taxon>
        <taxon>Pseudomonadati</taxon>
        <taxon>Planctomycetota</taxon>
        <taxon>Planctomycetia</taxon>
        <taxon>Pirellulales</taxon>
        <taxon>Pirellulaceae</taxon>
        <taxon>Blastopirellula</taxon>
    </lineage>
</organism>
<evidence type="ECO:0008006" key="4">
    <source>
        <dbReference type="Google" id="ProtNLM"/>
    </source>
</evidence>
<dbReference type="EMBL" id="PUIA01000017">
    <property type="protein sequence ID" value="PQO36733.1"/>
    <property type="molecule type" value="Genomic_DNA"/>
</dbReference>